<comment type="similarity">
    <text evidence="1">Belongs to the EndA/NucM nuclease family.</text>
</comment>
<feature type="signal peptide" evidence="4">
    <location>
        <begin position="1"/>
        <end position="20"/>
    </location>
</feature>
<dbReference type="Pfam" id="PF04231">
    <property type="entry name" value="Endonuclease_1"/>
    <property type="match status" value="1"/>
</dbReference>
<protein>
    <submittedName>
        <fullName evidence="5">Deoxyribonuclease-1</fullName>
    </submittedName>
</protein>
<evidence type="ECO:0000256" key="3">
    <source>
        <dbReference type="ARBA" id="ARBA00022801"/>
    </source>
</evidence>
<dbReference type="InterPro" id="IPR007346">
    <property type="entry name" value="Endonuclease-I"/>
</dbReference>
<dbReference type="SUPFAM" id="SSF57884">
    <property type="entry name" value="Ada DNA repair protein, N-terminal domain (N-Ada 10)"/>
    <property type="match status" value="1"/>
</dbReference>
<dbReference type="RefSeq" id="WP_088274006.1">
    <property type="nucleotide sequence ID" value="NZ_FNVE01000002.1"/>
</dbReference>
<evidence type="ECO:0000313" key="5">
    <source>
        <dbReference type="EMBL" id="SEF83944.1"/>
    </source>
</evidence>
<dbReference type="EMBL" id="FNVE01000002">
    <property type="protein sequence ID" value="SEF83944.1"/>
    <property type="molecule type" value="Genomic_DNA"/>
</dbReference>
<keyword evidence="6" id="KW-1185">Reference proteome</keyword>
<reference evidence="5 6" key="1">
    <citation type="submission" date="2016-10" db="EMBL/GenBank/DDBJ databases">
        <authorList>
            <person name="Varghese N."/>
            <person name="Submissions S."/>
        </authorList>
    </citation>
    <scope>NUCLEOTIDE SEQUENCE [LARGE SCALE GENOMIC DNA]</scope>
    <source>
        <strain evidence="5 6">CECT 8317</strain>
    </source>
</reference>
<evidence type="ECO:0000256" key="1">
    <source>
        <dbReference type="ARBA" id="ARBA00006429"/>
    </source>
</evidence>
<dbReference type="AlphaFoldDB" id="A0AAQ1JP71"/>
<evidence type="ECO:0000256" key="4">
    <source>
        <dbReference type="SAM" id="SignalP"/>
    </source>
</evidence>
<feature type="chain" id="PRO_5042823315" evidence="4">
    <location>
        <begin position="21"/>
        <end position="313"/>
    </location>
</feature>
<dbReference type="Gene3D" id="3.40.10.10">
    <property type="entry name" value="DNA Methylphosphotriester Repair Domain"/>
    <property type="match status" value="1"/>
</dbReference>
<dbReference type="PANTHER" id="PTHR33607">
    <property type="entry name" value="ENDONUCLEASE-1"/>
    <property type="match status" value="1"/>
</dbReference>
<evidence type="ECO:0000313" key="6">
    <source>
        <dbReference type="Proteomes" id="UP000243518"/>
    </source>
</evidence>
<accession>A0AAQ1JP71</accession>
<dbReference type="InterPro" id="IPR035451">
    <property type="entry name" value="Ada-like_dom_sf"/>
</dbReference>
<dbReference type="Proteomes" id="UP000243518">
    <property type="component" value="Unassembled WGS sequence"/>
</dbReference>
<keyword evidence="4" id="KW-0732">Signal</keyword>
<proteinExistence type="inferred from homology"/>
<dbReference type="GO" id="GO:0016787">
    <property type="term" value="F:hydrolase activity"/>
    <property type="evidence" value="ECO:0007669"/>
    <property type="project" value="UniProtKB-KW"/>
</dbReference>
<dbReference type="SUPFAM" id="SSF54060">
    <property type="entry name" value="His-Me finger endonucleases"/>
    <property type="match status" value="1"/>
</dbReference>
<dbReference type="InterPro" id="IPR044925">
    <property type="entry name" value="His-Me_finger_sf"/>
</dbReference>
<name>A0AAQ1JP71_9GAMM</name>
<keyword evidence="3" id="KW-0378">Hydrolase</keyword>
<evidence type="ECO:0000256" key="2">
    <source>
        <dbReference type="ARBA" id="ARBA00022722"/>
    </source>
</evidence>
<organism evidence="5 6">
    <name type="scientific">Halopseudomonas aestusnigri</name>
    <dbReference type="NCBI Taxonomy" id="857252"/>
    <lineage>
        <taxon>Bacteria</taxon>
        <taxon>Pseudomonadati</taxon>
        <taxon>Pseudomonadota</taxon>
        <taxon>Gammaproteobacteria</taxon>
        <taxon>Pseudomonadales</taxon>
        <taxon>Pseudomonadaceae</taxon>
        <taxon>Halopseudomonas</taxon>
    </lineage>
</organism>
<sequence length="313" mass="35422">MKSLIVSLFVLLCVVPHVFADAPEGFSAAKAVAKRHIFFDEFALEQGDLYCGCRWDWVGRSGGRIDADSCGYETRAQQVRAERIEWEHIVPAWVFGHQRQCWQSGGRRNCTAQDPVFRAMEADLFNLYPAVGEVNGDRSNYQYAMVRGVSPQYGACPSKIDFKGRAAEPRDEVKGLVARVHFYMYDRYGLSMSRQQQQLLMAWDRQHPVSEWEREWSDRTARVMGHENPFVTGAAVWTRGHRPSRSGLVSAAPETGQPASIRSGVIIGNRNSRVYHLPDGCPSYDRVAERNQVHFESEEQAQRAGFSKAGNCR</sequence>
<gene>
    <name evidence="5" type="ORF">SAMN05216586_10274</name>
</gene>
<dbReference type="GO" id="GO:0004518">
    <property type="term" value="F:nuclease activity"/>
    <property type="evidence" value="ECO:0007669"/>
    <property type="project" value="UniProtKB-KW"/>
</dbReference>
<keyword evidence="2" id="KW-0540">Nuclease</keyword>
<comment type="caution">
    <text evidence="5">The sequence shown here is derived from an EMBL/GenBank/DDBJ whole genome shotgun (WGS) entry which is preliminary data.</text>
</comment>
<dbReference type="PANTHER" id="PTHR33607:SF2">
    <property type="entry name" value="ENDONUCLEASE-1"/>
    <property type="match status" value="1"/>
</dbReference>